<proteinExistence type="predicted"/>
<name>A0AAE9ZWH8_9BACT</name>
<feature type="signal peptide" evidence="2">
    <location>
        <begin position="1"/>
        <end position="24"/>
    </location>
</feature>
<keyword evidence="2" id="KW-0732">Signal</keyword>
<gene>
    <name evidence="4" type="ORF">PXH66_19235</name>
</gene>
<dbReference type="InterPro" id="IPR011051">
    <property type="entry name" value="RmlC_Cupin_sf"/>
</dbReference>
<dbReference type="SUPFAM" id="SSF51182">
    <property type="entry name" value="RmlC-like cupins"/>
    <property type="match status" value="1"/>
</dbReference>
<dbReference type="EMBL" id="CP119075">
    <property type="protein sequence ID" value="WED64479.1"/>
    <property type="molecule type" value="Genomic_DNA"/>
</dbReference>
<feature type="chain" id="PRO_5042200374" evidence="2">
    <location>
        <begin position="25"/>
        <end position="150"/>
    </location>
</feature>
<keyword evidence="1" id="KW-0479">Metal-binding</keyword>
<dbReference type="InterPro" id="IPR014710">
    <property type="entry name" value="RmlC-like_jellyroll"/>
</dbReference>
<dbReference type="InterPro" id="IPR051610">
    <property type="entry name" value="GPI/OXD"/>
</dbReference>
<dbReference type="PANTHER" id="PTHR35848">
    <property type="entry name" value="OXALATE-BINDING PROTEIN"/>
    <property type="match status" value="1"/>
</dbReference>
<dbReference type="Pfam" id="PF07883">
    <property type="entry name" value="Cupin_2"/>
    <property type="match status" value="1"/>
</dbReference>
<feature type="domain" description="Cupin type-2" evidence="3">
    <location>
        <begin position="74"/>
        <end position="141"/>
    </location>
</feature>
<evidence type="ECO:0000256" key="2">
    <source>
        <dbReference type="SAM" id="SignalP"/>
    </source>
</evidence>
<dbReference type="Proteomes" id="UP001218638">
    <property type="component" value="Chromosome"/>
</dbReference>
<evidence type="ECO:0000259" key="3">
    <source>
        <dbReference type="Pfam" id="PF07883"/>
    </source>
</evidence>
<dbReference type="PANTHER" id="PTHR35848:SF6">
    <property type="entry name" value="CUPIN TYPE-2 DOMAIN-CONTAINING PROTEIN"/>
    <property type="match status" value="1"/>
</dbReference>
<evidence type="ECO:0000256" key="1">
    <source>
        <dbReference type="ARBA" id="ARBA00022723"/>
    </source>
</evidence>
<dbReference type="Gene3D" id="2.60.120.10">
    <property type="entry name" value="Jelly Rolls"/>
    <property type="match status" value="1"/>
</dbReference>
<evidence type="ECO:0000313" key="5">
    <source>
        <dbReference type="Proteomes" id="UP001218638"/>
    </source>
</evidence>
<dbReference type="GO" id="GO:0046872">
    <property type="term" value="F:metal ion binding"/>
    <property type="evidence" value="ECO:0007669"/>
    <property type="project" value="UniProtKB-KW"/>
</dbReference>
<organism evidence="4 5">
    <name type="scientific">Synoicihabitans lomoniglobus</name>
    <dbReference type="NCBI Taxonomy" id="2909285"/>
    <lineage>
        <taxon>Bacteria</taxon>
        <taxon>Pseudomonadati</taxon>
        <taxon>Verrucomicrobiota</taxon>
        <taxon>Opitutia</taxon>
        <taxon>Opitutales</taxon>
        <taxon>Opitutaceae</taxon>
        <taxon>Synoicihabitans</taxon>
    </lineage>
</organism>
<reference evidence="4" key="1">
    <citation type="submission" date="2023-03" db="EMBL/GenBank/DDBJ databases">
        <title>Lomoglobus Profundus gen. nov., sp. nov., a novel member of the phylum Verrucomicrobia, isolated from deep-marine sediment of South China Sea.</title>
        <authorList>
            <person name="Ahmad T."/>
            <person name="Ishaq S.E."/>
            <person name="Wang F."/>
        </authorList>
    </citation>
    <scope>NUCLEOTIDE SEQUENCE</scope>
    <source>
        <strain evidence="4">LMO-M01</strain>
    </source>
</reference>
<keyword evidence="5" id="KW-1185">Reference proteome</keyword>
<evidence type="ECO:0000313" key="4">
    <source>
        <dbReference type="EMBL" id="WED64479.1"/>
    </source>
</evidence>
<sequence>MLPRTLFLVALVGSLSFWAGTHWATPAAAPEDLASAILRRADARLASGDWGKIQIYTPDDTPTFGTVSMLTAELEFLPGQQLQPPHQHADEEFQYIIEGTGTWTLNGEEIPIQPGDLMYSKPWDWHGLKNTGEVPLRFFVVKWRSKEAGD</sequence>
<dbReference type="KEGG" id="slom:PXH66_19235"/>
<protein>
    <submittedName>
        <fullName evidence="4">Cupin domain-containing protein</fullName>
    </submittedName>
</protein>
<dbReference type="AlphaFoldDB" id="A0AAE9ZWH8"/>
<dbReference type="RefSeq" id="WP_330930888.1">
    <property type="nucleotide sequence ID" value="NZ_CP119075.1"/>
</dbReference>
<accession>A0AAE9ZWH8</accession>
<dbReference type="InterPro" id="IPR013096">
    <property type="entry name" value="Cupin_2"/>
</dbReference>